<evidence type="ECO:0000256" key="1">
    <source>
        <dbReference type="ARBA" id="ARBA00022617"/>
    </source>
</evidence>
<evidence type="ECO:0000259" key="5">
    <source>
        <dbReference type="PROSITE" id="PS01033"/>
    </source>
</evidence>
<keyword evidence="2" id="KW-0479">Metal-binding</keyword>
<dbReference type="InterPro" id="IPR050532">
    <property type="entry name" value="Globin-like_OT"/>
</dbReference>
<dbReference type="EMBL" id="AZBU02000011">
    <property type="protein sequence ID" value="TKR60205.1"/>
    <property type="molecule type" value="Genomic_DNA"/>
</dbReference>
<organism evidence="6 7">
    <name type="scientific">Steinernema carpocapsae</name>
    <name type="common">Entomopathogenic nematode</name>
    <dbReference type="NCBI Taxonomy" id="34508"/>
    <lineage>
        <taxon>Eukaryota</taxon>
        <taxon>Metazoa</taxon>
        <taxon>Ecdysozoa</taxon>
        <taxon>Nematoda</taxon>
        <taxon>Chromadorea</taxon>
        <taxon>Rhabditida</taxon>
        <taxon>Tylenchina</taxon>
        <taxon>Panagrolaimomorpha</taxon>
        <taxon>Strongyloidoidea</taxon>
        <taxon>Steinernematidae</taxon>
        <taxon>Steinernema</taxon>
    </lineage>
</organism>
<accession>A0A4V5ZXL3</accession>
<dbReference type="SUPFAM" id="SSF46458">
    <property type="entry name" value="Globin-like"/>
    <property type="match status" value="1"/>
</dbReference>
<gene>
    <name evidence="6" type="ORF">L596_027490</name>
</gene>
<evidence type="ECO:0000256" key="2">
    <source>
        <dbReference type="ARBA" id="ARBA00022723"/>
    </source>
</evidence>
<feature type="region of interest" description="Disordered" evidence="4">
    <location>
        <begin position="1"/>
        <end position="49"/>
    </location>
</feature>
<dbReference type="Gene3D" id="1.10.490.10">
    <property type="entry name" value="Globins"/>
    <property type="match status" value="1"/>
</dbReference>
<keyword evidence="1" id="KW-0349">Heme</keyword>
<dbReference type="InterPro" id="IPR044399">
    <property type="entry name" value="Mb-like_M"/>
</dbReference>
<keyword evidence="7" id="KW-1185">Reference proteome</keyword>
<dbReference type="PANTHER" id="PTHR46458">
    <property type="entry name" value="BLR2807 PROTEIN"/>
    <property type="match status" value="1"/>
</dbReference>
<reference evidence="6 7" key="2">
    <citation type="journal article" date="2019" name="G3 (Bethesda)">
        <title>Hybrid Assembly of the Genome of the Entomopathogenic Nematode Steinernema carpocapsae Identifies the X-Chromosome.</title>
        <authorList>
            <person name="Serra L."/>
            <person name="Macchietto M."/>
            <person name="Macias-Munoz A."/>
            <person name="McGill C.J."/>
            <person name="Rodriguez I.M."/>
            <person name="Rodriguez B."/>
            <person name="Murad R."/>
            <person name="Mortazavi A."/>
        </authorList>
    </citation>
    <scope>NUCLEOTIDE SEQUENCE [LARGE SCALE GENOMIC DNA]</scope>
    <source>
        <strain evidence="6 7">ALL</strain>
    </source>
</reference>
<name>A0A4V5ZXL3_STECR</name>
<dbReference type="GO" id="GO:0019825">
    <property type="term" value="F:oxygen binding"/>
    <property type="evidence" value="ECO:0007669"/>
    <property type="project" value="InterPro"/>
</dbReference>
<dbReference type="CDD" id="cd01040">
    <property type="entry name" value="Mb-like"/>
    <property type="match status" value="1"/>
</dbReference>
<dbReference type="Proteomes" id="UP000298663">
    <property type="component" value="Unassembled WGS sequence"/>
</dbReference>
<reference evidence="6 7" key="1">
    <citation type="journal article" date="2015" name="Genome Biol.">
        <title>Comparative genomics of Steinernema reveals deeply conserved gene regulatory networks.</title>
        <authorList>
            <person name="Dillman A.R."/>
            <person name="Macchietto M."/>
            <person name="Porter C.F."/>
            <person name="Rogers A."/>
            <person name="Williams B."/>
            <person name="Antoshechkin I."/>
            <person name="Lee M.M."/>
            <person name="Goodwin Z."/>
            <person name="Lu X."/>
            <person name="Lewis E.E."/>
            <person name="Goodrich-Blair H."/>
            <person name="Stock S.P."/>
            <person name="Adams B.J."/>
            <person name="Sternberg P.W."/>
            <person name="Mortazavi A."/>
        </authorList>
    </citation>
    <scope>NUCLEOTIDE SEQUENCE [LARGE SCALE GENOMIC DNA]</scope>
    <source>
        <strain evidence="6 7">ALL</strain>
    </source>
</reference>
<proteinExistence type="predicted"/>
<feature type="compositionally biased region" description="Polar residues" evidence="4">
    <location>
        <begin position="1"/>
        <end position="13"/>
    </location>
</feature>
<protein>
    <recommendedName>
        <fullName evidence="5">Globin domain-containing protein</fullName>
    </recommendedName>
</protein>
<dbReference type="GO" id="GO:0020037">
    <property type="term" value="F:heme binding"/>
    <property type="evidence" value="ECO:0007669"/>
    <property type="project" value="InterPro"/>
</dbReference>
<dbReference type="InterPro" id="IPR009050">
    <property type="entry name" value="Globin-like_sf"/>
</dbReference>
<evidence type="ECO:0000313" key="7">
    <source>
        <dbReference type="Proteomes" id="UP000298663"/>
    </source>
</evidence>
<keyword evidence="3" id="KW-0408">Iron</keyword>
<dbReference type="OrthoDB" id="5780832at2759"/>
<evidence type="ECO:0000256" key="3">
    <source>
        <dbReference type="ARBA" id="ARBA00023004"/>
    </source>
</evidence>
<evidence type="ECO:0000313" key="6">
    <source>
        <dbReference type="EMBL" id="TKR60205.1"/>
    </source>
</evidence>
<dbReference type="AlphaFoldDB" id="A0A4V5ZXL3"/>
<dbReference type="PANTHER" id="PTHR46458:SF16">
    <property type="entry name" value="GLOBIN DOMAIN-CONTAINING PROTEIN-RELATED"/>
    <property type="match status" value="1"/>
</dbReference>
<dbReference type="InterPro" id="IPR000971">
    <property type="entry name" value="Globin"/>
</dbReference>
<feature type="domain" description="Globin" evidence="5">
    <location>
        <begin position="76"/>
        <end position="227"/>
    </location>
</feature>
<dbReference type="PROSITE" id="PS01033">
    <property type="entry name" value="GLOBIN"/>
    <property type="match status" value="1"/>
</dbReference>
<dbReference type="InterPro" id="IPR012292">
    <property type="entry name" value="Globin/Proto"/>
</dbReference>
<dbReference type="GO" id="GO:0046872">
    <property type="term" value="F:metal ion binding"/>
    <property type="evidence" value="ECO:0007669"/>
    <property type="project" value="UniProtKB-KW"/>
</dbReference>
<sequence length="248" mass="27584">METLLLSPTSSAYPSLRCVGRSRTDPENDADVLNRPPSESPKLKTQVDIKLKRSSPDLSNADTSSAKARTLSEVIGLSAYQQKLLVQCWPNIYSTGLNANFASSIYYNLCNRNAKAKQLMQKADGVAVFCQSEVDCTTLHAKLTLELVDTVIRSLDKSPQNLINYLQEIGYRNLKREGMSLNTWDDLGDAILEGVRRSDLVRKHKELRRAWLCLIAFLTDHLKQGQSSFRASPSMDIADSSSTSSQPL</sequence>
<comment type="caution">
    <text evidence="6">The sequence shown here is derived from an EMBL/GenBank/DDBJ whole genome shotgun (WGS) entry which is preliminary data.</text>
</comment>
<evidence type="ECO:0000256" key="4">
    <source>
        <dbReference type="SAM" id="MobiDB-lite"/>
    </source>
</evidence>